<dbReference type="Pfam" id="PF13252">
    <property type="entry name" value="Phage_capsid_3"/>
    <property type="match status" value="1"/>
</dbReference>
<dbReference type="NCBIfam" id="TIGR04387">
    <property type="entry name" value="capsid_maj_N4"/>
    <property type="match status" value="1"/>
</dbReference>
<protein>
    <submittedName>
        <fullName evidence="1">Putative major capsid protein</fullName>
    </submittedName>
</protein>
<evidence type="ECO:0000313" key="1">
    <source>
        <dbReference type="EMBL" id="QJA57253.1"/>
    </source>
</evidence>
<organism evidence="1">
    <name type="scientific">viral metagenome</name>
    <dbReference type="NCBI Taxonomy" id="1070528"/>
    <lineage>
        <taxon>unclassified sequences</taxon>
        <taxon>metagenomes</taxon>
        <taxon>organismal metagenomes</taxon>
    </lineage>
</organism>
<proteinExistence type="predicted"/>
<gene>
    <name evidence="1" type="ORF">MM415B01679_0003</name>
</gene>
<dbReference type="AlphaFoldDB" id="A0A6M3IIQ1"/>
<dbReference type="EMBL" id="MT141263">
    <property type="protein sequence ID" value="QJA57253.1"/>
    <property type="molecule type" value="Genomic_DNA"/>
</dbReference>
<sequence length="362" mass="39995">MGATSFAYSDALTEHKWSSSLAVEAAVLQYFFKFAGEGFDSMVRVLKDLTKGKGDKITYGLRMKLSGHGVEGDKQIEGTTAEEALGFYSDYIYIDQRRKGTKSEGKMTEQRVAYNLRTEGRDALAIWHAEDQDQQLMMYAAGKRGIDTTFHFDTTWTGRANNTLTDVDSTHLLYAGDASASTDIDEADIMDLSVIDTAVAIAETVDPMIQPFMIDGEKKFICLMHTFQQHQIRTNVSSGDWQDIHKSTDGKDSPIYKNALGEYSDVILHKHRNVIRFDDYGGGSIPAARALFLGAQALTMAWGGTTLSGGGKERYGWNEETDDRGNALVITAGSTYGIKATIFNSLRFGMFAIDSYCKNPTT</sequence>
<reference evidence="1" key="1">
    <citation type="submission" date="2020-03" db="EMBL/GenBank/DDBJ databases">
        <title>The deep terrestrial virosphere.</title>
        <authorList>
            <person name="Holmfeldt K."/>
            <person name="Nilsson E."/>
            <person name="Simone D."/>
            <person name="Lopez-Fernandez M."/>
            <person name="Wu X."/>
            <person name="de Brujin I."/>
            <person name="Lundin D."/>
            <person name="Andersson A."/>
            <person name="Bertilsson S."/>
            <person name="Dopson M."/>
        </authorList>
    </citation>
    <scope>NUCLEOTIDE SEQUENCE</scope>
    <source>
        <strain evidence="1">MM415B01679</strain>
    </source>
</reference>
<name>A0A6M3IIQ1_9ZZZZ</name>
<dbReference type="InterPro" id="IPR025267">
    <property type="entry name" value="ORF017-like"/>
</dbReference>
<accession>A0A6M3IIQ1</accession>